<keyword evidence="11" id="KW-1185">Reference proteome</keyword>
<keyword evidence="2 8" id="KW-0813">Transport</keyword>
<dbReference type="AlphaFoldDB" id="A0A7W3PDS0"/>
<dbReference type="GO" id="GO:0005506">
    <property type="term" value="F:iron ion binding"/>
    <property type="evidence" value="ECO:0007669"/>
    <property type="project" value="UniProtKB-UniRule"/>
</dbReference>
<accession>A0A7W3PDS0</accession>
<dbReference type="SUPFAM" id="SSF54862">
    <property type="entry name" value="4Fe-4S ferredoxins"/>
    <property type="match status" value="1"/>
</dbReference>
<dbReference type="Proteomes" id="UP000540568">
    <property type="component" value="Unassembled WGS sequence"/>
</dbReference>
<keyword evidence="4 8" id="KW-0249">Electron transport</keyword>
<reference evidence="10 11" key="1">
    <citation type="submission" date="2020-07" db="EMBL/GenBank/DDBJ databases">
        <title>Sequencing the genomes of 1000 actinobacteria strains.</title>
        <authorList>
            <person name="Klenk H.-P."/>
        </authorList>
    </citation>
    <scope>NUCLEOTIDE SEQUENCE [LARGE SCALE GENOMIC DNA]</scope>
    <source>
        <strain evidence="10 11">DSM 44121</strain>
    </source>
</reference>
<evidence type="ECO:0000313" key="11">
    <source>
        <dbReference type="Proteomes" id="UP000540568"/>
    </source>
</evidence>
<dbReference type="RefSeq" id="WP_182615480.1">
    <property type="nucleotide sequence ID" value="NZ_BAAATF010000006.1"/>
</dbReference>
<keyword evidence="7" id="KW-0003">3Fe-4S</keyword>
<evidence type="ECO:0000256" key="2">
    <source>
        <dbReference type="ARBA" id="ARBA00022448"/>
    </source>
</evidence>
<organism evidence="10 11">
    <name type="scientific">Promicromonospora sukumoe</name>
    <dbReference type="NCBI Taxonomy" id="88382"/>
    <lineage>
        <taxon>Bacteria</taxon>
        <taxon>Bacillati</taxon>
        <taxon>Actinomycetota</taxon>
        <taxon>Actinomycetes</taxon>
        <taxon>Micrococcales</taxon>
        <taxon>Promicromonosporaceae</taxon>
        <taxon>Promicromonospora</taxon>
    </lineage>
</organism>
<proteinExistence type="predicted"/>
<protein>
    <recommendedName>
        <fullName evidence="8">Ferredoxin</fullName>
    </recommendedName>
</protein>
<keyword evidence="5 8" id="KW-0408">Iron</keyword>
<dbReference type="Pfam" id="PF13370">
    <property type="entry name" value="Fer4_13"/>
    <property type="match status" value="1"/>
</dbReference>
<dbReference type="InterPro" id="IPR001080">
    <property type="entry name" value="3Fe4S_ferredoxin"/>
</dbReference>
<dbReference type="GO" id="GO:0009055">
    <property type="term" value="F:electron transfer activity"/>
    <property type="evidence" value="ECO:0007669"/>
    <property type="project" value="UniProtKB-UniRule"/>
</dbReference>
<evidence type="ECO:0000256" key="7">
    <source>
        <dbReference type="ARBA" id="ARBA00023291"/>
    </source>
</evidence>
<sequence>MSDETLLDETSHGTHRIELDEPKCVAAGQCVMVAPDVFDQRDEDGVAVILDETPAADLLDDVREAVAVCPAAALRLVAL</sequence>
<dbReference type="PANTHER" id="PTHR36923">
    <property type="entry name" value="FERREDOXIN"/>
    <property type="match status" value="1"/>
</dbReference>
<dbReference type="PROSITE" id="PS51379">
    <property type="entry name" value="4FE4S_FER_2"/>
    <property type="match status" value="1"/>
</dbReference>
<dbReference type="Gene3D" id="3.30.70.20">
    <property type="match status" value="1"/>
</dbReference>
<evidence type="ECO:0000259" key="9">
    <source>
        <dbReference type="PROSITE" id="PS51379"/>
    </source>
</evidence>
<dbReference type="InterPro" id="IPR017896">
    <property type="entry name" value="4Fe4S_Fe-S-bd"/>
</dbReference>
<dbReference type="PRINTS" id="PR00352">
    <property type="entry name" value="3FE4SFRDOXIN"/>
</dbReference>
<evidence type="ECO:0000256" key="8">
    <source>
        <dbReference type="RuleBase" id="RU368020"/>
    </source>
</evidence>
<name>A0A7W3PDS0_9MICO</name>
<evidence type="ECO:0000256" key="6">
    <source>
        <dbReference type="ARBA" id="ARBA00023014"/>
    </source>
</evidence>
<feature type="domain" description="4Fe-4S ferredoxin-type" evidence="9">
    <location>
        <begin position="15"/>
        <end position="43"/>
    </location>
</feature>
<gene>
    <name evidence="10" type="ORF">FHX71_001794</name>
</gene>
<evidence type="ECO:0000256" key="1">
    <source>
        <dbReference type="ARBA" id="ARBA00001927"/>
    </source>
</evidence>
<evidence type="ECO:0000313" key="10">
    <source>
        <dbReference type="EMBL" id="MBA8807852.1"/>
    </source>
</evidence>
<dbReference type="PANTHER" id="PTHR36923:SF3">
    <property type="entry name" value="FERREDOXIN"/>
    <property type="match status" value="1"/>
</dbReference>
<dbReference type="EMBL" id="JACGWV010000001">
    <property type="protein sequence ID" value="MBA8807852.1"/>
    <property type="molecule type" value="Genomic_DNA"/>
</dbReference>
<comment type="function">
    <text evidence="8">Ferredoxins are iron-sulfur proteins that transfer electrons in a wide variety of metabolic reactions.</text>
</comment>
<keyword evidence="6 8" id="KW-0411">Iron-sulfur</keyword>
<evidence type="ECO:0000256" key="5">
    <source>
        <dbReference type="ARBA" id="ARBA00023004"/>
    </source>
</evidence>
<comment type="caution">
    <text evidence="10">The sequence shown here is derived from an EMBL/GenBank/DDBJ whole genome shotgun (WGS) entry which is preliminary data.</text>
</comment>
<dbReference type="GO" id="GO:0051538">
    <property type="term" value="F:3 iron, 4 sulfur cluster binding"/>
    <property type="evidence" value="ECO:0007669"/>
    <property type="project" value="UniProtKB-KW"/>
</dbReference>
<keyword evidence="3 8" id="KW-0479">Metal-binding</keyword>
<evidence type="ECO:0000256" key="3">
    <source>
        <dbReference type="ARBA" id="ARBA00022723"/>
    </source>
</evidence>
<dbReference type="InterPro" id="IPR051269">
    <property type="entry name" value="Fe-S_cluster_ET"/>
</dbReference>
<evidence type="ECO:0000256" key="4">
    <source>
        <dbReference type="ARBA" id="ARBA00022982"/>
    </source>
</evidence>
<comment type="cofactor">
    <cofactor evidence="1">
        <name>[3Fe-4S] cluster</name>
        <dbReference type="ChEBI" id="CHEBI:21137"/>
    </cofactor>
</comment>